<organism evidence="1 2">
    <name type="scientific">Nostoc flagelliforme CCNUN1</name>
    <dbReference type="NCBI Taxonomy" id="2038116"/>
    <lineage>
        <taxon>Bacteria</taxon>
        <taxon>Bacillati</taxon>
        <taxon>Cyanobacteriota</taxon>
        <taxon>Cyanophyceae</taxon>
        <taxon>Nostocales</taxon>
        <taxon>Nostocaceae</taxon>
        <taxon>Nostoc</taxon>
    </lineage>
</organism>
<gene>
    <name evidence="1" type="ORF">COO91_07140</name>
</gene>
<dbReference type="KEGG" id="nfl:COO91_07140"/>
<accession>A0A2K8T069</accession>
<name>A0A2K8T069_9NOSO</name>
<dbReference type="AlphaFoldDB" id="A0A2K8T069"/>
<keyword evidence="2" id="KW-1185">Reference proteome</keyword>
<evidence type="ECO:0000313" key="2">
    <source>
        <dbReference type="Proteomes" id="UP000232003"/>
    </source>
</evidence>
<dbReference type="Proteomes" id="UP000232003">
    <property type="component" value="Chromosome"/>
</dbReference>
<sequence>MLEPRDQFGYPDSTSDSLIFKISGRKPLSLWERHKAS</sequence>
<reference evidence="1 2" key="1">
    <citation type="submission" date="2017-11" db="EMBL/GenBank/DDBJ databases">
        <title>Complete genome of a free-living desiccation-tolerant cyanobacterium and its photosynthetic adaptation to extreme terrestrial habitat.</title>
        <authorList>
            <person name="Shang J."/>
        </authorList>
    </citation>
    <scope>NUCLEOTIDE SEQUENCE [LARGE SCALE GENOMIC DNA]</scope>
    <source>
        <strain evidence="1 2">CCNUN1</strain>
    </source>
</reference>
<evidence type="ECO:0000313" key="1">
    <source>
        <dbReference type="EMBL" id="AUB41097.1"/>
    </source>
</evidence>
<dbReference type="EMBL" id="CP024785">
    <property type="protein sequence ID" value="AUB41097.1"/>
    <property type="molecule type" value="Genomic_DNA"/>
</dbReference>
<protein>
    <submittedName>
        <fullName evidence="1">Uncharacterized protein</fullName>
    </submittedName>
</protein>
<proteinExistence type="predicted"/>